<dbReference type="Proteomes" id="UP001451782">
    <property type="component" value="Chromosome"/>
</dbReference>
<dbReference type="PROSITE" id="PS00330">
    <property type="entry name" value="HEMOLYSIN_CALCIUM"/>
    <property type="match status" value="5"/>
</dbReference>
<dbReference type="InterPro" id="IPR034033">
    <property type="entry name" value="Serralysin-like"/>
</dbReference>
<dbReference type="AlphaFoldDB" id="A0AAN0M872"/>
<gene>
    <name evidence="8" type="ORF">AABB28_16030</name>
</gene>
<feature type="domain" description="Peptidase metallopeptidase" evidence="7">
    <location>
        <begin position="133"/>
        <end position="305"/>
    </location>
</feature>
<dbReference type="GO" id="GO:0008270">
    <property type="term" value="F:zinc ion binding"/>
    <property type="evidence" value="ECO:0007669"/>
    <property type="project" value="InterPro"/>
</dbReference>
<evidence type="ECO:0000313" key="9">
    <source>
        <dbReference type="Proteomes" id="UP001451782"/>
    </source>
</evidence>
<dbReference type="GO" id="GO:0006508">
    <property type="term" value="P:proteolysis"/>
    <property type="evidence" value="ECO:0007669"/>
    <property type="project" value="InterPro"/>
</dbReference>
<dbReference type="Pfam" id="PF00353">
    <property type="entry name" value="HemolysinCabind"/>
    <property type="match status" value="3"/>
</dbReference>
<comment type="cofactor">
    <cofactor evidence="1">
        <name>Ca(2+)</name>
        <dbReference type="ChEBI" id="CHEBI:29108"/>
    </cofactor>
</comment>
<dbReference type="GO" id="GO:0008237">
    <property type="term" value="F:metallopeptidase activity"/>
    <property type="evidence" value="ECO:0007669"/>
    <property type="project" value="InterPro"/>
</dbReference>
<dbReference type="GO" id="GO:0005509">
    <property type="term" value="F:calcium ion binding"/>
    <property type="evidence" value="ECO:0007669"/>
    <property type="project" value="InterPro"/>
</dbReference>
<dbReference type="RefSeq" id="WP_342069723.1">
    <property type="nucleotide sequence ID" value="NZ_CP151762.1"/>
</dbReference>
<dbReference type="GO" id="GO:0005615">
    <property type="term" value="C:extracellular space"/>
    <property type="evidence" value="ECO:0007669"/>
    <property type="project" value="InterPro"/>
</dbReference>
<keyword evidence="4" id="KW-0964">Secreted</keyword>
<dbReference type="InterPro" id="IPR011049">
    <property type="entry name" value="Serralysin-like_metalloprot_C"/>
</dbReference>
<evidence type="ECO:0000256" key="1">
    <source>
        <dbReference type="ARBA" id="ARBA00001913"/>
    </source>
</evidence>
<dbReference type="SMART" id="SM00235">
    <property type="entry name" value="ZnMc"/>
    <property type="match status" value="1"/>
</dbReference>
<accession>A0AAN0M872</accession>
<evidence type="ECO:0000313" key="8">
    <source>
        <dbReference type="EMBL" id="WZU63341.1"/>
    </source>
</evidence>
<dbReference type="InterPro" id="IPR013858">
    <property type="entry name" value="Peptidase_M10B_C"/>
</dbReference>
<dbReference type="SUPFAM" id="SSF51120">
    <property type="entry name" value="beta-Roll"/>
    <property type="match status" value="2"/>
</dbReference>
<protein>
    <submittedName>
        <fullName evidence="8">M10 family metallopeptidase</fullName>
    </submittedName>
</protein>
<dbReference type="InterPro" id="IPR001343">
    <property type="entry name" value="Hemolysn_Ca-bd"/>
</dbReference>
<dbReference type="EMBL" id="CP151762">
    <property type="protein sequence ID" value="WZU63341.1"/>
    <property type="molecule type" value="Genomic_DNA"/>
</dbReference>
<comment type="similarity">
    <text evidence="3">Belongs to the peptidase M10B family.</text>
</comment>
<dbReference type="SUPFAM" id="SSF55486">
    <property type="entry name" value="Metalloproteases ('zincins'), catalytic domain"/>
    <property type="match status" value="1"/>
</dbReference>
<evidence type="ECO:0000256" key="3">
    <source>
        <dbReference type="ARBA" id="ARBA00009490"/>
    </source>
</evidence>
<evidence type="ECO:0000256" key="6">
    <source>
        <dbReference type="SAM" id="MobiDB-lite"/>
    </source>
</evidence>
<evidence type="ECO:0000256" key="5">
    <source>
        <dbReference type="ARBA" id="ARBA00022737"/>
    </source>
</evidence>
<feature type="region of interest" description="Disordered" evidence="6">
    <location>
        <begin position="463"/>
        <end position="518"/>
    </location>
</feature>
<dbReference type="InterPro" id="IPR024079">
    <property type="entry name" value="MetalloPept_cat_dom_sf"/>
</dbReference>
<proteinExistence type="inferred from homology"/>
<dbReference type="Gene3D" id="2.60.120.380">
    <property type="match status" value="1"/>
</dbReference>
<reference evidence="8 9" key="1">
    <citation type="submission" date="2024-04" db="EMBL/GenBank/DDBJ databases">
        <title>Phylogenomic analyses of a clade within the roseobacter group suggest taxonomic reassignments of species of the genera Aestuariivita, Citreicella, Loktanella, Nautella, Pelagibaca, Ruegeria, Thalassobius, Thiobacimonas and Tropicibacter, and the proposal o.</title>
        <authorList>
            <person name="Jeon C.O."/>
        </authorList>
    </citation>
    <scope>NUCLEOTIDE SEQUENCE [LARGE SCALE GENOMIC DNA]</scope>
    <source>
        <strain evidence="8 9">G8-12</strain>
    </source>
</reference>
<dbReference type="InterPro" id="IPR050557">
    <property type="entry name" value="RTX_toxin/Mannuronan_C5-epim"/>
</dbReference>
<evidence type="ECO:0000256" key="2">
    <source>
        <dbReference type="ARBA" id="ARBA00004613"/>
    </source>
</evidence>
<evidence type="ECO:0000256" key="4">
    <source>
        <dbReference type="ARBA" id="ARBA00022525"/>
    </source>
</evidence>
<keyword evidence="9" id="KW-1185">Reference proteome</keyword>
<dbReference type="InterPro" id="IPR006026">
    <property type="entry name" value="Peptidase_Metallo"/>
</dbReference>
<name>A0AAN0M872_9RHOB</name>
<dbReference type="Gene3D" id="3.40.390.10">
    <property type="entry name" value="Collagenase (Catalytic Domain)"/>
    <property type="match status" value="1"/>
</dbReference>
<dbReference type="PRINTS" id="PR00313">
    <property type="entry name" value="CABNDNGRPT"/>
</dbReference>
<comment type="subcellular location">
    <subcellularLocation>
        <location evidence="2">Secreted</location>
    </subcellularLocation>
</comment>
<keyword evidence="5" id="KW-0677">Repeat</keyword>
<dbReference type="Gene3D" id="2.150.10.10">
    <property type="entry name" value="Serralysin-like metalloprotease, C-terminal"/>
    <property type="match status" value="3"/>
</dbReference>
<evidence type="ECO:0000259" key="7">
    <source>
        <dbReference type="SMART" id="SM00235"/>
    </source>
</evidence>
<dbReference type="Pfam" id="PF08548">
    <property type="entry name" value="Peptidase_M10_C"/>
    <property type="match status" value="2"/>
</dbReference>
<dbReference type="InterPro" id="IPR018511">
    <property type="entry name" value="Hemolysin-typ_Ca-bd_CS"/>
</dbReference>
<dbReference type="PANTHER" id="PTHR38340">
    <property type="entry name" value="S-LAYER PROTEIN"/>
    <property type="match status" value="1"/>
</dbReference>
<sequence>MADLPNNSSTTATLTVDGPEFTSTLSSGADRDWVRIDLDPGEWVAVTQRGTGATPLDAYMSVYDADGNFVTTDDESDASNTDFNATVIFGGGAGGTFYVEAGSYFNGSSGSYTLEAVSVPEPSGTPLDVLDSGSLRTDAASPITVYFVPDGQTRDGVTSEGWSESERAQFMAALGAVEAVANITFEESSNANADFQLVLDTNELVNDPNGGEGLLGYFFLPFRDFSSVGVFNGAGFGWTPEGLQAGGLGYSTIIHEVLHGLGLEHPHADTPADSAFPGVDVSFYDFGVNGLGQGVNTIMSYNSGWGGAPGATNFNYGDSATPMALDIAMLQQLYGANTTHNNGNNTYALDSSNSAGTGWMSIWDTGGIDTIAYSGSRDTIIDLRPATLDYGPGGGGFISNASGIQGGFTIANGVMIENATSGSGDDTLVGNDGNNVLTGNGGNDLLIGGAGRDTLNGGAGTDEINGDAGNDNISGGTGNDTVDAGGNNDLVDGNSGNDTISSSSGTNTIYGSSGNDQITGGTGADTIYGGSGNDVIAGGGGNDALFGGRGNDEIDGGSGTDEITGGLGQDLMRGGSGADTFIFNAISDSWNNNRDNITDFETGTDDIDLRMIDADLSLGGDQAFTFNAGGAPTNSAGEIWATVSGGDTIIFVDQDGDGNADMGITLAGTTGVTAGDFIL</sequence>
<organism evidence="8 9">
    <name type="scientific">Yoonia algicola</name>
    <dbReference type="NCBI Taxonomy" id="3137368"/>
    <lineage>
        <taxon>Bacteria</taxon>
        <taxon>Pseudomonadati</taxon>
        <taxon>Pseudomonadota</taxon>
        <taxon>Alphaproteobacteria</taxon>
        <taxon>Rhodobacterales</taxon>
        <taxon>Paracoccaceae</taxon>
        <taxon>Yoonia</taxon>
    </lineage>
</organism>
<dbReference type="PANTHER" id="PTHR38340:SF1">
    <property type="entry name" value="S-LAYER PROTEIN"/>
    <property type="match status" value="1"/>
</dbReference>
<dbReference type="KEGG" id="yag:AABB28_16030"/>
<feature type="compositionally biased region" description="Polar residues" evidence="6">
    <location>
        <begin position="494"/>
        <end position="518"/>
    </location>
</feature>
<dbReference type="CDD" id="cd04277">
    <property type="entry name" value="ZnMc_serralysin_like"/>
    <property type="match status" value="1"/>
</dbReference>